<evidence type="ECO:0000256" key="6">
    <source>
        <dbReference type="RuleBase" id="RU003915"/>
    </source>
</evidence>
<keyword evidence="10" id="KW-1185">Reference proteome</keyword>
<accession>A0A7G1I045</accession>
<dbReference type="InterPro" id="IPR036944">
    <property type="entry name" value="PPIase_FKBP_N_sf"/>
</dbReference>
<dbReference type="KEGG" id="copr:Cop2CBH44_24570"/>
<sequence>MKKTVLFSIMAAGCVAFGLTSCDSKAGTNLKTDVDSVSYAYGVLNGTDMAEGIKQYPKKIEASELIKGIAQTLNSDSTKMSYELGMNIGVNLKQQFEQMGQQGIEINKATFLAALSKSIKGDSTILSRSQAEQVYQAFMTSFQEKRMKAEEAKIAESPEAKKNAAEGKKFLEEKSKEAGVQKTASGLLYKVIKEGKGEKPTATSNVKINYKGTLIDGKQFDANKNTTMNVGQVVPGFREALMLMTPGSTYQVYIPAELGYGLRQTGSIPVNSTLIFDIDLLEVEAPSK</sequence>
<dbReference type="RefSeq" id="WP_200754919.1">
    <property type="nucleotide sequence ID" value="NZ_AP023322.1"/>
</dbReference>
<gene>
    <name evidence="9" type="ORF">Cop2CBH44_24570</name>
</gene>
<dbReference type="PANTHER" id="PTHR43811">
    <property type="entry name" value="FKBP-TYPE PEPTIDYL-PROLYL CIS-TRANS ISOMERASE FKPA"/>
    <property type="match status" value="1"/>
</dbReference>
<evidence type="ECO:0000259" key="8">
    <source>
        <dbReference type="PROSITE" id="PS50059"/>
    </source>
</evidence>
<evidence type="ECO:0000256" key="1">
    <source>
        <dbReference type="ARBA" id="ARBA00000971"/>
    </source>
</evidence>
<dbReference type="Pfam" id="PF01346">
    <property type="entry name" value="FKBP_N"/>
    <property type="match status" value="1"/>
</dbReference>
<evidence type="ECO:0000256" key="2">
    <source>
        <dbReference type="ARBA" id="ARBA00006577"/>
    </source>
</evidence>
<feature type="domain" description="PPIase FKBP-type" evidence="8">
    <location>
        <begin position="203"/>
        <end position="284"/>
    </location>
</feature>
<dbReference type="EC" id="5.2.1.8" evidence="6"/>
<dbReference type="InterPro" id="IPR001179">
    <property type="entry name" value="PPIase_FKBP_dom"/>
</dbReference>
<dbReference type="PANTHER" id="PTHR43811:SF19">
    <property type="entry name" value="39 KDA FK506-BINDING NUCLEAR PROTEIN"/>
    <property type="match status" value="1"/>
</dbReference>
<dbReference type="EMBL" id="AP023322">
    <property type="protein sequence ID" value="BCI64104.1"/>
    <property type="molecule type" value="Genomic_DNA"/>
</dbReference>
<organism evidence="9 10">
    <name type="scientific">Coprobacter secundus subsp. similis</name>
    <dbReference type="NCBI Taxonomy" id="2751153"/>
    <lineage>
        <taxon>Bacteria</taxon>
        <taxon>Pseudomonadati</taxon>
        <taxon>Bacteroidota</taxon>
        <taxon>Bacteroidia</taxon>
        <taxon>Bacteroidales</taxon>
        <taxon>Barnesiellaceae</taxon>
        <taxon>Coprobacter</taxon>
    </lineage>
</organism>
<dbReference type="GO" id="GO:0003755">
    <property type="term" value="F:peptidyl-prolyl cis-trans isomerase activity"/>
    <property type="evidence" value="ECO:0007669"/>
    <property type="project" value="UniProtKB-UniRule"/>
</dbReference>
<dbReference type="Proteomes" id="UP000594042">
    <property type="component" value="Chromosome"/>
</dbReference>
<evidence type="ECO:0000256" key="7">
    <source>
        <dbReference type="SAM" id="SignalP"/>
    </source>
</evidence>
<dbReference type="InterPro" id="IPR000774">
    <property type="entry name" value="PPIase_FKBP_N"/>
</dbReference>
<dbReference type="PROSITE" id="PS51257">
    <property type="entry name" value="PROKAR_LIPOPROTEIN"/>
    <property type="match status" value="1"/>
</dbReference>
<comment type="catalytic activity">
    <reaction evidence="1 5 6">
        <text>[protein]-peptidylproline (omega=180) = [protein]-peptidylproline (omega=0)</text>
        <dbReference type="Rhea" id="RHEA:16237"/>
        <dbReference type="Rhea" id="RHEA-COMP:10747"/>
        <dbReference type="Rhea" id="RHEA-COMP:10748"/>
        <dbReference type="ChEBI" id="CHEBI:83833"/>
        <dbReference type="ChEBI" id="CHEBI:83834"/>
        <dbReference type="EC" id="5.2.1.8"/>
    </reaction>
</comment>
<evidence type="ECO:0000256" key="4">
    <source>
        <dbReference type="ARBA" id="ARBA00023235"/>
    </source>
</evidence>
<comment type="similarity">
    <text evidence="2 6">Belongs to the FKBP-type PPIase family.</text>
</comment>
<keyword evidence="3 5" id="KW-0697">Rotamase</keyword>
<dbReference type="Gene3D" id="1.10.287.460">
    <property type="entry name" value="Peptidyl-prolyl cis-trans isomerase, FKBP-type, N-terminal domain"/>
    <property type="match status" value="1"/>
</dbReference>
<evidence type="ECO:0000256" key="5">
    <source>
        <dbReference type="PROSITE-ProRule" id="PRU00277"/>
    </source>
</evidence>
<dbReference type="SUPFAM" id="SSF54534">
    <property type="entry name" value="FKBP-like"/>
    <property type="match status" value="1"/>
</dbReference>
<dbReference type="Gene3D" id="3.10.50.40">
    <property type="match status" value="1"/>
</dbReference>
<proteinExistence type="inferred from homology"/>
<evidence type="ECO:0000313" key="10">
    <source>
        <dbReference type="Proteomes" id="UP000594042"/>
    </source>
</evidence>
<dbReference type="PROSITE" id="PS50059">
    <property type="entry name" value="FKBP_PPIASE"/>
    <property type="match status" value="1"/>
</dbReference>
<protein>
    <recommendedName>
        <fullName evidence="6">Peptidyl-prolyl cis-trans isomerase</fullName>
        <ecNumber evidence="6">5.2.1.8</ecNumber>
    </recommendedName>
</protein>
<dbReference type="Pfam" id="PF00254">
    <property type="entry name" value="FKBP_C"/>
    <property type="match status" value="1"/>
</dbReference>
<dbReference type="InterPro" id="IPR046357">
    <property type="entry name" value="PPIase_dom_sf"/>
</dbReference>
<feature type="chain" id="PRO_5028816842" description="Peptidyl-prolyl cis-trans isomerase" evidence="7">
    <location>
        <begin position="27"/>
        <end position="288"/>
    </location>
</feature>
<feature type="signal peptide" evidence="7">
    <location>
        <begin position="1"/>
        <end position="26"/>
    </location>
</feature>
<dbReference type="GO" id="GO:0006457">
    <property type="term" value="P:protein folding"/>
    <property type="evidence" value="ECO:0007669"/>
    <property type="project" value="InterPro"/>
</dbReference>
<keyword evidence="7" id="KW-0732">Signal</keyword>
<evidence type="ECO:0000256" key="3">
    <source>
        <dbReference type="ARBA" id="ARBA00023110"/>
    </source>
</evidence>
<evidence type="ECO:0000313" key="9">
    <source>
        <dbReference type="EMBL" id="BCI64104.1"/>
    </source>
</evidence>
<dbReference type="AlphaFoldDB" id="A0A7G1I045"/>
<keyword evidence="4 5" id="KW-0413">Isomerase</keyword>
<reference evidence="10" key="1">
    <citation type="submission" date="2020-07" db="EMBL/GenBank/DDBJ databases">
        <title>Complete genome sequencing of Coprobacter sp. strain 2CBH44.</title>
        <authorList>
            <person name="Sakamoto M."/>
            <person name="Murakami T."/>
            <person name="Mori H."/>
        </authorList>
    </citation>
    <scope>NUCLEOTIDE SEQUENCE [LARGE SCALE GENOMIC DNA]</scope>
    <source>
        <strain evidence="10">2CBH44</strain>
    </source>
</reference>
<name>A0A7G1I045_9BACT</name>